<gene>
    <name evidence="1" type="ORF">FSC10_15195</name>
</gene>
<proteinExistence type="predicted"/>
<reference evidence="1 2" key="1">
    <citation type="submission" date="2019-09" db="EMBL/GenBank/DDBJ databases">
        <title>Non-baumannii Acinetobacter spp. carrying blaNDM-1 isolated in China.</title>
        <authorList>
            <person name="Cui C."/>
            <person name="Chen C."/>
            <person name="Sun J."/>
            <person name="Liu Y."/>
        </authorList>
    </citation>
    <scope>NUCLEOTIDE SEQUENCE [LARGE SCALE GENOMIC DNA]</scope>
    <source>
        <strain evidence="1 2">HZE23-1</strain>
        <plasmid evidence="2">phze23-1-1</plasmid>
    </source>
</reference>
<organism evidence="1 2">
    <name type="scientific">Acinetobacter schindleri</name>
    <dbReference type="NCBI Taxonomy" id="108981"/>
    <lineage>
        <taxon>Bacteria</taxon>
        <taxon>Pseudomonadati</taxon>
        <taxon>Pseudomonadota</taxon>
        <taxon>Gammaproteobacteria</taxon>
        <taxon>Moraxellales</taxon>
        <taxon>Moraxellaceae</taxon>
        <taxon>Acinetobacter</taxon>
    </lineage>
</organism>
<keyword evidence="1" id="KW-0614">Plasmid</keyword>
<geneLocation type="plasmid" evidence="2">
    <name>phze23-1-1</name>
</geneLocation>
<dbReference type="EMBL" id="CP044464">
    <property type="protein sequence ID" value="QIC68805.1"/>
    <property type="molecule type" value="Genomic_DNA"/>
</dbReference>
<protein>
    <submittedName>
        <fullName evidence="1">Uncharacterized protein</fullName>
    </submittedName>
</protein>
<dbReference type="RefSeq" id="WP_150378268.1">
    <property type="nucleotide sequence ID" value="NZ_CP044464.1"/>
</dbReference>
<dbReference type="Proteomes" id="UP000503505">
    <property type="component" value="Plasmid pHZE23-1-1"/>
</dbReference>
<sequence length="76" mass="8500">MPPPPANDPLTDEQLAQILIPKRFVPPTPPEHEGKNMVYVFDSEDKFELTYDELVEIISKARMAGPKLIPVLGTVN</sequence>
<accession>A0AAE6WXH4</accession>
<name>A0AAE6WXH4_9GAMM</name>
<evidence type="ECO:0000313" key="1">
    <source>
        <dbReference type="EMBL" id="QIC68805.1"/>
    </source>
</evidence>
<dbReference type="AlphaFoldDB" id="A0AAE6WXH4"/>
<evidence type="ECO:0000313" key="2">
    <source>
        <dbReference type="Proteomes" id="UP000503505"/>
    </source>
</evidence>